<dbReference type="Proteomes" id="UP000191980">
    <property type="component" value="Unassembled WGS sequence"/>
</dbReference>
<feature type="binding site" description="proximal binding residue" evidence="8">
    <location>
        <position position="82"/>
    </location>
    <ligand>
        <name>heme</name>
        <dbReference type="ChEBI" id="CHEBI:30413"/>
    </ligand>
    <ligandPart>
        <name>Fe</name>
        <dbReference type="ChEBI" id="CHEBI:18248"/>
    </ligandPart>
</feature>
<dbReference type="InterPro" id="IPR016339">
    <property type="entry name" value="Hemoglobin_trunc_I"/>
</dbReference>
<protein>
    <recommendedName>
        <fullName evidence="7">Group 1 truncated hemoglobin</fullName>
    </recommendedName>
</protein>
<dbReference type="CDD" id="cd00454">
    <property type="entry name" value="TrHb1_N"/>
    <property type="match status" value="1"/>
</dbReference>
<gene>
    <name evidence="10" type="ORF">AU255_08415</name>
</gene>
<keyword evidence="6 7" id="KW-0408">Iron</keyword>
<evidence type="ECO:0000256" key="9">
    <source>
        <dbReference type="PIRSR" id="PIRSR601486-1"/>
    </source>
</evidence>
<sequence length="133" mass="14690">MTNNNEEPLMTEEASLYDQIGGEAAVDAAVELFYRKVLGDYRINRFFNKTNMEEQIAKQKAFFTMAFGGPNNYTGADMRTVHAHLVKMGLDNSHFDAVMEHLGASMTELGVPDNLIAQAAAIAESTRKDVLGK</sequence>
<keyword evidence="3 7" id="KW-0349">Heme</keyword>
<dbReference type="PIRSF" id="PIRSF002030">
    <property type="entry name" value="Globin_Protozoa/Cyanobacteria"/>
    <property type="match status" value="1"/>
</dbReference>
<reference evidence="10 11" key="1">
    <citation type="submission" date="2015-12" db="EMBL/GenBank/DDBJ databases">
        <authorList>
            <person name="Shamseldin A."/>
            <person name="Moawad H."/>
            <person name="Abd El-Rahim W.M."/>
            <person name="Sadowsky M.J."/>
        </authorList>
    </citation>
    <scope>NUCLEOTIDE SEQUENCE [LARGE SCALE GENOMIC DNA]</scope>
    <source>
        <strain evidence="10 11">WF1</strain>
    </source>
</reference>
<dbReference type="EMBL" id="LPUF01000001">
    <property type="protein sequence ID" value="OQK17869.1"/>
    <property type="molecule type" value="Genomic_DNA"/>
</dbReference>
<dbReference type="PROSITE" id="PS01213">
    <property type="entry name" value="GLOBIN_FAM_2"/>
    <property type="match status" value="1"/>
</dbReference>
<keyword evidence="4 7" id="KW-0561">Oxygen transport</keyword>
<dbReference type="GO" id="GO:0020037">
    <property type="term" value="F:heme binding"/>
    <property type="evidence" value="ECO:0007669"/>
    <property type="project" value="InterPro"/>
</dbReference>
<dbReference type="GO" id="GO:0005344">
    <property type="term" value="F:oxygen carrier activity"/>
    <property type="evidence" value="ECO:0007669"/>
    <property type="project" value="UniProtKB-UniRule"/>
</dbReference>
<dbReference type="Pfam" id="PF01152">
    <property type="entry name" value="Bac_globin"/>
    <property type="match status" value="1"/>
</dbReference>
<name>A0A1V8M8L6_9GAMM</name>
<dbReference type="STRING" id="1420851.AU255_08415"/>
<comment type="caution">
    <text evidence="10">The sequence shown here is derived from an EMBL/GenBank/DDBJ whole genome shotgun (WGS) entry which is preliminary data.</text>
</comment>
<evidence type="ECO:0000313" key="11">
    <source>
        <dbReference type="Proteomes" id="UP000191980"/>
    </source>
</evidence>
<keyword evidence="5 7" id="KW-0479">Metal-binding</keyword>
<dbReference type="InterPro" id="IPR009050">
    <property type="entry name" value="Globin-like_sf"/>
</dbReference>
<evidence type="ECO:0000256" key="3">
    <source>
        <dbReference type="ARBA" id="ARBA00022617"/>
    </source>
</evidence>
<keyword evidence="11" id="KW-1185">Reference proteome</keyword>
<organism evidence="10 11">
    <name type="scientific">Methyloprofundus sedimenti</name>
    <dbReference type="NCBI Taxonomy" id="1420851"/>
    <lineage>
        <taxon>Bacteria</taxon>
        <taxon>Pseudomonadati</taxon>
        <taxon>Pseudomonadota</taxon>
        <taxon>Gammaproteobacteria</taxon>
        <taxon>Methylococcales</taxon>
        <taxon>Methylococcaceae</taxon>
        <taxon>Methyloprofundus</taxon>
    </lineage>
</organism>
<dbReference type="Gene3D" id="1.10.490.10">
    <property type="entry name" value="Globins"/>
    <property type="match status" value="1"/>
</dbReference>
<evidence type="ECO:0000256" key="8">
    <source>
        <dbReference type="PIRSR" id="PIRSR002030-1"/>
    </source>
</evidence>
<accession>A0A1V8M8L6</accession>
<proteinExistence type="inferred from homology"/>
<dbReference type="SUPFAM" id="SSF46458">
    <property type="entry name" value="Globin-like"/>
    <property type="match status" value="1"/>
</dbReference>
<evidence type="ECO:0000256" key="1">
    <source>
        <dbReference type="ARBA" id="ARBA00009660"/>
    </source>
</evidence>
<comment type="cofactor">
    <cofactor evidence="8">
        <name>heme</name>
        <dbReference type="ChEBI" id="CHEBI:30413"/>
    </cofactor>
    <text evidence="8">Binds 1 heme group per subunit.</text>
</comment>
<feature type="binding site" description="distal binding residue" evidence="9">
    <location>
        <position position="82"/>
    </location>
    <ligand>
        <name>heme</name>
        <dbReference type="ChEBI" id="CHEBI:30413"/>
    </ligand>
    <ligandPart>
        <name>Fe</name>
        <dbReference type="ChEBI" id="CHEBI:18248"/>
    </ligandPart>
</feature>
<evidence type="ECO:0000256" key="4">
    <source>
        <dbReference type="ARBA" id="ARBA00022621"/>
    </source>
</evidence>
<evidence type="ECO:0000313" key="10">
    <source>
        <dbReference type="EMBL" id="OQK17869.1"/>
    </source>
</evidence>
<evidence type="ECO:0000256" key="6">
    <source>
        <dbReference type="ARBA" id="ARBA00023004"/>
    </source>
</evidence>
<dbReference type="GO" id="GO:0019825">
    <property type="term" value="F:oxygen binding"/>
    <property type="evidence" value="ECO:0007669"/>
    <property type="project" value="InterPro"/>
</dbReference>
<dbReference type="InterPro" id="IPR001486">
    <property type="entry name" value="Hemoglobin_trunc"/>
</dbReference>
<comment type="similarity">
    <text evidence="1 7">Belongs to the truncated hemoglobin family. Group I subfamily.</text>
</comment>
<keyword evidence="2 7" id="KW-0813">Transport</keyword>
<evidence type="ECO:0000256" key="5">
    <source>
        <dbReference type="ARBA" id="ARBA00022723"/>
    </source>
</evidence>
<dbReference type="InterPro" id="IPR019795">
    <property type="entry name" value="Globin_bac-like_CS"/>
</dbReference>
<dbReference type="InterPro" id="IPR012292">
    <property type="entry name" value="Globin/Proto"/>
</dbReference>
<evidence type="ECO:0000256" key="7">
    <source>
        <dbReference type="PIRNR" id="PIRNR002030"/>
    </source>
</evidence>
<dbReference type="AlphaFoldDB" id="A0A1V8M8L6"/>
<evidence type="ECO:0000256" key="2">
    <source>
        <dbReference type="ARBA" id="ARBA00022448"/>
    </source>
</evidence>
<dbReference type="GO" id="GO:0046872">
    <property type="term" value="F:metal ion binding"/>
    <property type="evidence" value="ECO:0007669"/>
    <property type="project" value="UniProtKB-UniRule"/>
</dbReference>